<keyword evidence="3" id="KW-0812">Transmembrane</keyword>
<evidence type="ECO:0000313" key="6">
    <source>
        <dbReference type="WBParaSite" id="EVEC_0000788001-mRNA-1"/>
    </source>
</evidence>
<dbReference type="InterPro" id="IPR032675">
    <property type="entry name" value="LRR_dom_sf"/>
</dbReference>
<evidence type="ECO:0000256" key="2">
    <source>
        <dbReference type="ARBA" id="ARBA00022737"/>
    </source>
</evidence>
<dbReference type="FunFam" id="3.80.10.10:FF:001360">
    <property type="entry name" value="Uncharacterized protein"/>
    <property type="match status" value="1"/>
</dbReference>
<keyword evidence="5" id="KW-1185">Reference proteome</keyword>
<dbReference type="EMBL" id="UXUI01008889">
    <property type="protein sequence ID" value="VDD92613.1"/>
    <property type="molecule type" value="Genomic_DNA"/>
</dbReference>
<dbReference type="Proteomes" id="UP000274131">
    <property type="component" value="Unassembled WGS sequence"/>
</dbReference>
<gene>
    <name evidence="4" type="ORF">EVEC_LOCUS7364</name>
</gene>
<dbReference type="AlphaFoldDB" id="A0A0N4VBH2"/>
<reference evidence="4 5" key="2">
    <citation type="submission" date="2018-10" db="EMBL/GenBank/DDBJ databases">
        <authorList>
            <consortium name="Pathogen Informatics"/>
        </authorList>
    </citation>
    <scope>NUCLEOTIDE SEQUENCE [LARGE SCALE GENOMIC DNA]</scope>
</reference>
<organism evidence="6">
    <name type="scientific">Enterobius vermicularis</name>
    <name type="common">Human pinworm</name>
    <dbReference type="NCBI Taxonomy" id="51028"/>
    <lineage>
        <taxon>Eukaryota</taxon>
        <taxon>Metazoa</taxon>
        <taxon>Ecdysozoa</taxon>
        <taxon>Nematoda</taxon>
        <taxon>Chromadorea</taxon>
        <taxon>Rhabditida</taxon>
        <taxon>Spirurina</taxon>
        <taxon>Oxyuridomorpha</taxon>
        <taxon>Oxyuroidea</taxon>
        <taxon>Oxyuridae</taxon>
        <taxon>Enterobius</taxon>
    </lineage>
</organism>
<dbReference type="OrthoDB" id="1055097at2759"/>
<dbReference type="InterPro" id="IPR001611">
    <property type="entry name" value="Leu-rich_rpt"/>
</dbReference>
<dbReference type="PRINTS" id="PR00019">
    <property type="entry name" value="LEURICHRPT"/>
</dbReference>
<dbReference type="SUPFAM" id="SSF52058">
    <property type="entry name" value="L domain-like"/>
    <property type="match status" value="2"/>
</dbReference>
<feature type="transmembrane region" description="Helical" evidence="3">
    <location>
        <begin position="748"/>
        <end position="768"/>
    </location>
</feature>
<dbReference type="SMART" id="SM00369">
    <property type="entry name" value="LRR_TYP"/>
    <property type="match status" value="12"/>
</dbReference>
<name>A0A0N4VBH2_ENTVE</name>
<evidence type="ECO:0000256" key="1">
    <source>
        <dbReference type="ARBA" id="ARBA00022614"/>
    </source>
</evidence>
<protein>
    <submittedName>
        <fullName evidence="6">LRRCT domain-containing protein</fullName>
    </submittedName>
</protein>
<keyword evidence="2" id="KW-0677">Repeat</keyword>
<sequence>MIQKLIQVIATNRFLLPPLNNPKPEIRRLPKAEIRSIRLNNCGIKTVAPDAFTNFSDHLEELNLSGNEITTIPQLDNLARLITLDFSYNKITEIPENCFSNVKLLKNLKLQGNSICTLPRLALNEIKEKLELLDLSNNCLNHVPAQNLRNSLNMQYLDLSRNSISEIANFELINLPQLQELRMQRNNLQRIAPMAFMNVPKLQHLYLNENLLSNFESIRMFQNLEILDLSRNQLKELPLLKELPMIKEIRADFNQIGKIDTLTFSSNPSLKLINLQNNQISSLSRNGFDSLEQLNVLLLNNNLLASIERGMLDGMRNLQQLSLSNNSLINVSDKSFSSVPLLTSLDLSNNKIESLSANLFDPLTQLFWLDLSNNKIVSIEKGTFKNRIAHVLLHGNHLVCDKNTEWLVDYLVANHVRTFLPFQSEIVCTEPEKNVGVRLKDLMIRKSNETMNVQRQLNHPPTINQNLLQKIISDKFNTGYQNSLPTPPQNSQRTQVAISDVVNAIRTMPNAAVNIPGLGNINLSQLPPSVISYVLRGGQIPGVPKETLDKVIASYAERIQSAYKAQNGNTIGKTIILQENNSSSSSSYTNAVINLDDLQKLSGESNESSSKSSDASITTDLTDSKTLINTIRLPPQLLQLLKLLPPNYDITKIPNEVMQTVSKNEIPDFALLPADLQQHLMNNIHNVVNALADKQNVTIDDILKKLPKFDRPAAPTFAPYSIDEVRNDLIHTKNKLEKQRRIHLYTELLLSFVGAISTIVIIVLCIYTKRKRQAQLVKGVEADSL</sequence>
<accession>A0A0N4VBH2</accession>
<dbReference type="PROSITE" id="PS51450">
    <property type="entry name" value="LRR"/>
    <property type="match status" value="8"/>
</dbReference>
<proteinExistence type="predicted"/>
<evidence type="ECO:0000256" key="3">
    <source>
        <dbReference type="SAM" id="Phobius"/>
    </source>
</evidence>
<evidence type="ECO:0000313" key="5">
    <source>
        <dbReference type="Proteomes" id="UP000274131"/>
    </source>
</evidence>
<dbReference type="InterPro" id="IPR003591">
    <property type="entry name" value="Leu-rich_rpt_typical-subtyp"/>
</dbReference>
<dbReference type="WBParaSite" id="EVEC_0000788001-mRNA-1">
    <property type="protein sequence ID" value="EVEC_0000788001-mRNA-1"/>
    <property type="gene ID" value="EVEC_0000788001"/>
</dbReference>
<reference evidence="6" key="1">
    <citation type="submission" date="2017-02" db="UniProtKB">
        <authorList>
            <consortium name="WormBaseParasite"/>
        </authorList>
    </citation>
    <scope>IDENTIFICATION</scope>
</reference>
<dbReference type="PANTHER" id="PTHR24366:SF170">
    <property type="entry name" value="RE50361P"/>
    <property type="match status" value="1"/>
</dbReference>
<dbReference type="SMART" id="SM00365">
    <property type="entry name" value="LRR_SD22"/>
    <property type="match status" value="8"/>
</dbReference>
<dbReference type="Gene3D" id="3.80.10.10">
    <property type="entry name" value="Ribonuclease Inhibitor"/>
    <property type="match status" value="4"/>
</dbReference>
<keyword evidence="1" id="KW-0433">Leucine-rich repeat</keyword>
<evidence type="ECO:0000313" key="4">
    <source>
        <dbReference type="EMBL" id="VDD92613.1"/>
    </source>
</evidence>
<dbReference type="PANTHER" id="PTHR24366">
    <property type="entry name" value="IG(IMMUNOGLOBULIN) AND LRR(LEUCINE RICH REPEAT) DOMAINS"/>
    <property type="match status" value="1"/>
</dbReference>
<dbReference type="STRING" id="51028.A0A0N4VBH2"/>
<dbReference type="Pfam" id="PF00560">
    <property type="entry name" value="LRR_1"/>
    <property type="match status" value="1"/>
</dbReference>
<dbReference type="Pfam" id="PF13855">
    <property type="entry name" value="LRR_8"/>
    <property type="match status" value="4"/>
</dbReference>
<keyword evidence="3" id="KW-0472">Membrane</keyword>
<dbReference type="SMART" id="SM00364">
    <property type="entry name" value="LRR_BAC"/>
    <property type="match status" value="8"/>
</dbReference>
<keyword evidence="3" id="KW-1133">Transmembrane helix</keyword>